<evidence type="ECO:0008006" key="3">
    <source>
        <dbReference type="Google" id="ProtNLM"/>
    </source>
</evidence>
<evidence type="ECO:0000313" key="2">
    <source>
        <dbReference type="Proteomes" id="UP000319931"/>
    </source>
</evidence>
<dbReference type="EMBL" id="RCZC01000004">
    <property type="protein sequence ID" value="TPG52160.1"/>
    <property type="molecule type" value="Genomic_DNA"/>
</dbReference>
<evidence type="ECO:0000313" key="1">
    <source>
        <dbReference type="EMBL" id="TPG52160.1"/>
    </source>
</evidence>
<keyword evidence="2" id="KW-1185">Reference proteome</keyword>
<dbReference type="RefSeq" id="WP_140851230.1">
    <property type="nucleotide sequence ID" value="NZ_RCZC01000004.1"/>
</dbReference>
<gene>
    <name evidence="1" type="ORF">EAH76_15770</name>
</gene>
<proteinExistence type="predicted"/>
<name>A0A502FS02_9SPHN</name>
<accession>A0A502FS02</accession>
<dbReference type="AlphaFoldDB" id="A0A502FS02"/>
<organism evidence="1 2">
    <name type="scientific">Sphingomonas glacialis</name>
    <dbReference type="NCBI Taxonomy" id="658225"/>
    <lineage>
        <taxon>Bacteria</taxon>
        <taxon>Pseudomonadati</taxon>
        <taxon>Pseudomonadota</taxon>
        <taxon>Alphaproteobacteria</taxon>
        <taxon>Sphingomonadales</taxon>
        <taxon>Sphingomonadaceae</taxon>
        <taxon>Sphingomonas</taxon>
    </lineage>
</organism>
<protein>
    <recommendedName>
        <fullName evidence="3">DUF2384 domain-containing protein</fullName>
    </recommendedName>
</protein>
<reference evidence="1 2" key="1">
    <citation type="journal article" date="2019" name="Environ. Microbiol.">
        <title>Species interactions and distinct microbial communities in high Arctic permafrost affected cryosols are associated with the CH4 and CO2 gas fluxes.</title>
        <authorList>
            <person name="Altshuler I."/>
            <person name="Hamel J."/>
            <person name="Turney S."/>
            <person name="Magnuson E."/>
            <person name="Levesque R."/>
            <person name="Greer C."/>
            <person name="Whyte L.G."/>
        </authorList>
    </citation>
    <scope>NUCLEOTIDE SEQUENCE [LARGE SCALE GENOMIC DNA]</scope>
    <source>
        <strain evidence="1 2">E6.1</strain>
    </source>
</reference>
<comment type="caution">
    <text evidence="1">The sequence shown here is derived from an EMBL/GenBank/DDBJ whole genome shotgun (WGS) entry which is preliminary data.</text>
</comment>
<dbReference type="OrthoDB" id="111944at2"/>
<dbReference type="Proteomes" id="UP000319931">
    <property type="component" value="Unassembled WGS sequence"/>
</dbReference>
<sequence>MTATSTNEFSALGIEALAGSAPEIRERLKVFDDRQIVAFRLDQGGKNVASAVAEAFRLIAPMIVRKIADRQTATLEKLVDALVPAVPIPEHLLTEARMNAEARKAVLTDGDWLTAASLSKIAGFVGQNASAQPNKWKREGRIFALPHDGADLYPGYALDPEAQYRPVKGLAPVLKLFGDELNYWDVAIWFASVNSFLGGKAPKDLLKTDPERVLAAAEDEMAGVLHG</sequence>